<evidence type="ECO:0000256" key="1">
    <source>
        <dbReference type="SAM" id="Coils"/>
    </source>
</evidence>
<keyword evidence="1" id="KW-0175">Coiled coil</keyword>
<comment type="caution">
    <text evidence="2">The sequence shown here is derived from an EMBL/GenBank/DDBJ whole genome shotgun (WGS) entry which is preliminary data.</text>
</comment>
<evidence type="ECO:0008006" key="4">
    <source>
        <dbReference type="Google" id="ProtNLM"/>
    </source>
</evidence>
<dbReference type="AlphaFoldDB" id="A0AAU9I6B6"/>
<evidence type="ECO:0000313" key="3">
    <source>
        <dbReference type="Proteomes" id="UP001162131"/>
    </source>
</evidence>
<accession>A0AAU9I6B6</accession>
<sequence>MERDNKMQDIENACKEFESKFNISYAELSLTEIEAFDMKFNSISLYNDTLSNLTQKPSNSFKIQFYEDNSSKIEELEAIKEKLKTEFDDIVDHYQNDKKVEFLLYNNETIKKSYSAYIDAYQCFSKRLHAAIENLILNDFSPYVYEDSQTLYLINKNFELENKAELSLYNITNFQHSKFNIEDYNALTAASCIVQLPNNELFCYGKDNPIAGLTLIIDLNSYTIKKILPSGKNISQAGILYFQQCVYIYGGLGILSTGNYFISTIVQRFDLTKNRWETLLSIPEQSMDSSVVLFKQRILLIWQWSKENIFEYDVNLDSFTEIKMKTDKDLYKLLIAGNSRVYLFEGWNNVWESEIRLDIR</sequence>
<keyword evidence="3" id="KW-1185">Reference proteome</keyword>
<dbReference type="SUPFAM" id="SSF117281">
    <property type="entry name" value="Kelch motif"/>
    <property type="match status" value="1"/>
</dbReference>
<name>A0AAU9I6B6_9CILI</name>
<dbReference type="Proteomes" id="UP001162131">
    <property type="component" value="Unassembled WGS sequence"/>
</dbReference>
<protein>
    <recommendedName>
        <fullName evidence="4">Kelch motif family protein</fullName>
    </recommendedName>
</protein>
<feature type="coiled-coil region" evidence="1">
    <location>
        <begin position="66"/>
        <end position="93"/>
    </location>
</feature>
<dbReference type="Gene3D" id="2.120.10.80">
    <property type="entry name" value="Kelch-type beta propeller"/>
    <property type="match status" value="1"/>
</dbReference>
<evidence type="ECO:0000313" key="2">
    <source>
        <dbReference type="EMBL" id="CAG9310669.1"/>
    </source>
</evidence>
<organism evidence="2 3">
    <name type="scientific">Blepharisma stoltei</name>
    <dbReference type="NCBI Taxonomy" id="1481888"/>
    <lineage>
        <taxon>Eukaryota</taxon>
        <taxon>Sar</taxon>
        <taxon>Alveolata</taxon>
        <taxon>Ciliophora</taxon>
        <taxon>Postciliodesmatophora</taxon>
        <taxon>Heterotrichea</taxon>
        <taxon>Heterotrichida</taxon>
        <taxon>Blepharismidae</taxon>
        <taxon>Blepharisma</taxon>
    </lineage>
</organism>
<proteinExistence type="predicted"/>
<dbReference type="EMBL" id="CAJZBQ010000002">
    <property type="protein sequence ID" value="CAG9310669.1"/>
    <property type="molecule type" value="Genomic_DNA"/>
</dbReference>
<dbReference type="InterPro" id="IPR015915">
    <property type="entry name" value="Kelch-typ_b-propeller"/>
</dbReference>
<reference evidence="2" key="1">
    <citation type="submission" date="2021-09" db="EMBL/GenBank/DDBJ databases">
        <authorList>
            <consortium name="AG Swart"/>
            <person name="Singh M."/>
            <person name="Singh A."/>
            <person name="Seah K."/>
            <person name="Emmerich C."/>
        </authorList>
    </citation>
    <scope>NUCLEOTIDE SEQUENCE</scope>
    <source>
        <strain evidence="2">ATCC30299</strain>
    </source>
</reference>
<gene>
    <name evidence="2" type="ORF">BSTOLATCC_MIC1511</name>
</gene>